<keyword evidence="1" id="KW-1277">Toxin-antitoxin system</keyword>
<proteinExistence type="predicted"/>
<dbReference type="InterPro" id="IPR009956">
    <property type="entry name" value="Post-segregation_anti-tox_CcdA"/>
</dbReference>
<dbReference type="EMBL" id="JARXRO010000011">
    <property type="protein sequence ID" value="MDH5833049.1"/>
    <property type="molecule type" value="Genomic_DNA"/>
</dbReference>
<evidence type="ECO:0000313" key="2">
    <source>
        <dbReference type="EMBL" id="MDH5833049.1"/>
    </source>
</evidence>
<evidence type="ECO:0000313" key="3">
    <source>
        <dbReference type="Proteomes" id="UP001156873"/>
    </source>
</evidence>
<organism evidence="2 3">
    <name type="scientific">Luteimonas kalidii</name>
    <dbReference type="NCBI Taxonomy" id="3042025"/>
    <lineage>
        <taxon>Bacteria</taxon>
        <taxon>Pseudomonadati</taxon>
        <taxon>Pseudomonadota</taxon>
        <taxon>Gammaproteobacteria</taxon>
        <taxon>Lysobacterales</taxon>
        <taxon>Lysobacteraceae</taxon>
        <taxon>Luteimonas</taxon>
    </lineage>
</organism>
<dbReference type="RefSeq" id="WP_280577233.1">
    <property type="nucleotide sequence ID" value="NZ_JARXRO010000011.1"/>
</dbReference>
<comment type="caution">
    <text evidence="2">The sequence shown here is derived from an EMBL/GenBank/DDBJ whole genome shotgun (WGS) entry which is preliminary data.</text>
</comment>
<evidence type="ECO:0000256" key="1">
    <source>
        <dbReference type="ARBA" id="ARBA00022649"/>
    </source>
</evidence>
<protein>
    <submittedName>
        <fullName evidence="2">Type II toxin-antitoxin system CcdA family antitoxin</fullName>
    </submittedName>
</protein>
<reference evidence="2 3" key="1">
    <citation type="submission" date="2023-04" db="EMBL/GenBank/DDBJ databases">
        <title>Luteimonas sp. M1R5S59.</title>
        <authorList>
            <person name="Sun J.-Q."/>
        </authorList>
    </citation>
    <scope>NUCLEOTIDE SEQUENCE [LARGE SCALE GENOMIC DNA]</scope>
    <source>
        <strain evidence="2 3">M1R5S59</strain>
    </source>
</reference>
<sequence length="82" mass="9522">MRIREDYAGYGKRATNVSINQGLLDAAKALDINLSATLERALEQEVRARKRQRWLEDNREAIEGYNAWVAEHGVFSPMFRKR</sequence>
<dbReference type="Proteomes" id="UP001156873">
    <property type="component" value="Unassembled WGS sequence"/>
</dbReference>
<keyword evidence="3" id="KW-1185">Reference proteome</keyword>
<name>A0ABT6JQT9_9GAMM</name>
<accession>A0ABT6JQT9</accession>
<gene>
    <name evidence="2" type="ORF">QFW81_03785</name>
</gene>
<dbReference type="Pfam" id="PF07362">
    <property type="entry name" value="CcdA"/>
    <property type="match status" value="1"/>
</dbReference>